<comment type="caution">
    <text evidence="1">The sequence shown here is derived from an EMBL/GenBank/DDBJ whole genome shotgun (WGS) entry which is preliminary data.</text>
</comment>
<reference evidence="1 2" key="1">
    <citation type="submission" date="2018-08" db="EMBL/GenBank/DDBJ databases">
        <title>Recombination of ecologically and evolutionarily significant loci maintains genetic cohesion in the Pseudomonas syringae species complex.</title>
        <authorList>
            <person name="Dillon M."/>
            <person name="Thakur S."/>
            <person name="Almeida R.N.D."/>
            <person name="Weir B.S."/>
            <person name="Guttman D.S."/>
        </authorList>
    </citation>
    <scope>NUCLEOTIDE SEQUENCE [LARGE SCALE GENOMIC DNA]</scope>
    <source>
        <strain evidence="1 2">88_10</strain>
    </source>
</reference>
<feature type="non-terminal residue" evidence="1">
    <location>
        <position position="32"/>
    </location>
</feature>
<evidence type="ECO:0000313" key="2">
    <source>
        <dbReference type="Proteomes" id="UP000282378"/>
    </source>
</evidence>
<accession>A0A3M2UI44</accession>
<organism evidence="1 2">
    <name type="scientific">Pseudomonas syringae pv. maculicola</name>
    <dbReference type="NCBI Taxonomy" id="59511"/>
    <lineage>
        <taxon>Bacteria</taxon>
        <taxon>Pseudomonadati</taxon>
        <taxon>Pseudomonadota</taxon>
        <taxon>Gammaproteobacteria</taxon>
        <taxon>Pseudomonadales</taxon>
        <taxon>Pseudomonadaceae</taxon>
        <taxon>Pseudomonas</taxon>
    </lineage>
</organism>
<dbReference type="Proteomes" id="UP000282378">
    <property type="component" value="Unassembled WGS sequence"/>
</dbReference>
<evidence type="ECO:0000313" key="1">
    <source>
        <dbReference type="EMBL" id="RML26662.1"/>
    </source>
</evidence>
<gene>
    <name evidence="1" type="ORF">APX70_07584</name>
</gene>
<protein>
    <submittedName>
        <fullName evidence="1">Sulfatase</fullName>
    </submittedName>
</protein>
<sequence>MQTPEGSHKLSGLPQLLSTGRNYDDVYVYNGN</sequence>
<dbReference type="EMBL" id="RBNL01004689">
    <property type="protein sequence ID" value="RML26662.1"/>
    <property type="molecule type" value="Genomic_DNA"/>
</dbReference>
<dbReference type="AlphaFoldDB" id="A0A3M2UI44"/>
<proteinExistence type="predicted"/>
<name>A0A3M2UI44_PSEYM</name>